<dbReference type="EMBL" id="ML220155">
    <property type="protein sequence ID" value="TGZ77339.1"/>
    <property type="molecule type" value="Genomic_DNA"/>
</dbReference>
<dbReference type="PANTHER" id="PTHR13318">
    <property type="entry name" value="PARTNER OF PAIRED, ISOFORM B-RELATED"/>
    <property type="match status" value="1"/>
</dbReference>
<dbReference type="GO" id="GO:0019005">
    <property type="term" value="C:SCF ubiquitin ligase complex"/>
    <property type="evidence" value="ECO:0007669"/>
    <property type="project" value="TreeGrafter"/>
</dbReference>
<reference evidence="1 2" key="1">
    <citation type="submission" date="2019-04" db="EMBL/GenBank/DDBJ databases">
        <title>Comparative genomics and transcriptomics to analyze fruiting body development in filamentous ascomycetes.</title>
        <authorList>
            <consortium name="DOE Joint Genome Institute"/>
            <person name="Lutkenhaus R."/>
            <person name="Traeger S."/>
            <person name="Breuer J."/>
            <person name="Kuo A."/>
            <person name="Lipzen A."/>
            <person name="Pangilinan J."/>
            <person name="Dilworth D."/>
            <person name="Sandor L."/>
            <person name="Poggeler S."/>
            <person name="Barry K."/>
            <person name="Grigoriev I.V."/>
            <person name="Nowrousian M."/>
        </authorList>
    </citation>
    <scope>NUCLEOTIDE SEQUENCE [LARGE SCALE GENOMIC DNA]</scope>
    <source>
        <strain evidence="1 2">CBS 389.68</strain>
    </source>
</reference>
<gene>
    <name evidence="1" type="ORF">EX30DRAFT_356407</name>
</gene>
<proteinExistence type="predicted"/>
<sequence length="545" mass="61140">MPQHITQLLTEDHSTTPQSFCICEPSPPSPNTLEKHFCLPLPNSNFNRQMPAAIQSRPTSSQKSYAPFELLPVELFDQIIPRLAVDQPINGYTPRNKDLASCLLVSRTFYRMTLSTLYARVSFPHSTVYSKFLSHINKYPELGRLVKRLDFSQFTSIGLGRTRKMNYEIQKLTSNTLLQCLNLTVYLREFLAAESIEEDVDYQVLEKLFCDLSHLQAVDFCASTASPFAKGLTEVLSANNPKLPEMLNLKRVGLHGCSILPPTVFATLLPRLPRLTHLDLTHTQVTDESLLAIPHSARLTHLSISKCNKLHGPAVVDFLLNHPAARNLVYLNIHYDTSRYRLLSTADVDELLPGLPTTLRSLNLNGAKITSDHMPHLRRLATHLEELSLGGADLSMDDLNTLIRGEPREDDKPSDHHSTLVYLGLTNVASVTPNAIIFPETCALVHPDSFPLQVLEFSDKILDGLKDRPVASKKLGWVVKTQQRRGWYVRANSGTLPGGENYKKALEMDDGQRAWKMGGKWWGTRKVPVAEGEVLGIYGYYAFGY</sequence>
<dbReference type="SUPFAM" id="SSF52047">
    <property type="entry name" value="RNI-like"/>
    <property type="match status" value="1"/>
</dbReference>
<keyword evidence="2" id="KW-1185">Reference proteome</keyword>
<dbReference type="Proteomes" id="UP000298138">
    <property type="component" value="Unassembled WGS sequence"/>
</dbReference>
<evidence type="ECO:0000313" key="2">
    <source>
        <dbReference type="Proteomes" id="UP000298138"/>
    </source>
</evidence>
<dbReference type="InterPro" id="IPR001611">
    <property type="entry name" value="Leu-rich_rpt"/>
</dbReference>
<dbReference type="InterPro" id="IPR032675">
    <property type="entry name" value="LRR_dom_sf"/>
</dbReference>
<accession>A0A4S2MPV5</accession>
<dbReference type="AlphaFoldDB" id="A0A4S2MPV5"/>
<evidence type="ECO:0008006" key="3">
    <source>
        <dbReference type="Google" id="ProtNLM"/>
    </source>
</evidence>
<evidence type="ECO:0000313" key="1">
    <source>
        <dbReference type="EMBL" id="TGZ77339.1"/>
    </source>
</evidence>
<protein>
    <recommendedName>
        <fullName evidence="3">RNI-like protein</fullName>
    </recommendedName>
</protein>
<organism evidence="1 2">
    <name type="scientific">Ascodesmis nigricans</name>
    <dbReference type="NCBI Taxonomy" id="341454"/>
    <lineage>
        <taxon>Eukaryota</taxon>
        <taxon>Fungi</taxon>
        <taxon>Dikarya</taxon>
        <taxon>Ascomycota</taxon>
        <taxon>Pezizomycotina</taxon>
        <taxon>Pezizomycetes</taxon>
        <taxon>Pezizales</taxon>
        <taxon>Ascodesmidaceae</taxon>
        <taxon>Ascodesmis</taxon>
    </lineage>
</organism>
<dbReference type="Gene3D" id="3.80.10.10">
    <property type="entry name" value="Ribonuclease Inhibitor"/>
    <property type="match status" value="2"/>
</dbReference>
<dbReference type="OrthoDB" id="9994419at2759"/>
<dbReference type="STRING" id="341454.A0A4S2MPV5"/>
<dbReference type="PANTHER" id="PTHR13318:SF190">
    <property type="entry name" value="PARTNER OF PAIRED, ISOFORM B"/>
    <property type="match status" value="1"/>
</dbReference>
<name>A0A4S2MPV5_9PEZI</name>
<dbReference type="InParanoid" id="A0A4S2MPV5"/>
<dbReference type="Pfam" id="PF13516">
    <property type="entry name" value="LRR_6"/>
    <property type="match status" value="1"/>
</dbReference>
<dbReference type="GO" id="GO:0031146">
    <property type="term" value="P:SCF-dependent proteasomal ubiquitin-dependent protein catabolic process"/>
    <property type="evidence" value="ECO:0007669"/>
    <property type="project" value="TreeGrafter"/>
</dbReference>